<keyword evidence="8" id="KW-0805">Transcription regulation</keyword>
<evidence type="ECO:0000256" key="4">
    <source>
        <dbReference type="ARBA" id="ARBA00022737"/>
    </source>
</evidence>
<feature type="domain" description="C2H2-type" evidence="13">
    <location>
        <begin position="322"/>
        <end position="349"/>
    </location>
</feature>
<feature type="region of interest" description="Disordered" evidence="12">
    <location>
        <begin position="398"/>
        <end position="425"/>
    </location>
</feature>
<dbReference type="SUPFAM" id="SSF57667">
    <property type="entry name" value="beta-beta-alpha zinc fingers"/>
    <property type="match status" value="2"/>
</dbReference>
<dbReference type="InParanoid" id="A0A482WT61"/>
<keyword evidence="3" id="KW-0479">Metal-binding</keyword>
<dbReference type="InterPro" id="IPR013087">
    <property type="entry name" value="Znf_C2H2_type"/>
</dbReference>
<evidence type="ECO:0000256" key="12">
    <source>
        <dbReference type="SAM" id="MobiDB-lite"/>
    </source>
</evidence>
<dbReference type="AlphaFoldDB" id="A0A482WT61"/>
<evidence type="ECO:0000256" key="1">
    <source>
        <dbReference type="ARBA" id="ARBA00004123"/>
    </source>
</evidence>
<comment type="subcellular location">
    <subcellularLocation>
        <location evidence="1">Nucleus</location>
    </subcellularLocation>
</comment>
<keyword evidence="4" id="KW-0677">Repeat</keyword>
<feature type="compositionally biased region" description="Acidic residues" evidence="12">
    <location>
        <begin position="85"/>
        <end position="102"/>
    </location>
</feature>
<dbReference type="STRING" id="195883.A0A482WT61"/>
<comment type="caution">
    <text evidence="14">The sequence shown here is derived from an EMBL/GenBank/DDBJ whole genome shotgun (WGS) entry which is preliminary data.</text>
</comment>
<keyword evidence="15" id="KW-1185">Reference proteome</keyword>
<evidence type="ECO:0000259" key="13">
    <source>
        <dbReference type="PROSITE" id="PS50157"/>
    </source>
</evidence>
<dbReference type="SMART" id="SM00355">
    <property type="entry name" value="ZnF_C2H2"/>
    <property type="match status" value="4"/>
</dbReference>
<evidence type="ECO:0000256" key="3">
    <source>
        <dbReference type="ARBA" id="ARBA00022723"/>
    </source>
</evidence>
<dbReference type="GO" id="GO:0007366">
    <property type="term" value="P:periodic partitioning by pair rule gene"/>
    <property type="evidence" value="ECO:0007669"/>
    <property type="project" value="UniProtKB-KW"/>
</dbReference>
<keyword evidence="7" id="KW-0862">Zinc</keyword>
<dbReference type="PROSITE" id="PS50157">
    <property type="entry name" value="ZINC_FINGER_C2H2_2"/>
    <property type="match status" value="4"/>
</dbReference>
<evidence type="ECO:0000256" key="9">
    <source>
        <dbReference type="ARBA" id="ARBA00023163"/>
    </source>
</evidence>
<dbReference type="SMR" id="A0A482WT61"/>
<reference evidence="14 15" key="1">
    <citation type="journal article" date="2017" name="Gigascience">
        <title>Genome sequence of the small brown planthopper, Laodelphax striatellus.</title>
        <authorList>
            <person name="Zhu J."/>
            <person name="Jiang F."/>
            <person name="Wang X."/>
            <person name="Yang P."/>
            <person name="Bao Y."/>
            <person name="Zhao W."/>
            <person name="Wang W."/>
            <person name="Lu H."/>
            <person name="Wang Q."/>
            <person name="Cui N."/>
            <person name="Li J."/>
            <person name="Chen X."/>
            <person name="Luo L."/>
            <person name="Yu J."/>
            <person name="Kang L."/>
            <person name="Cui F."/>
        </authorList>
    </citation>
    <scope>NUCLEOTIDE SEQUENCE [LARGE SCALE GENOMIC DNA]</scope>
    <source>
        <strain evidence="14">Lst14</strain>
    </source>
</reference>
<dbReference type="EMBL" id="QKKF02026398">
    <property type="protein sequence ID" value="RZF36452.1"/>
    <property type="molecule type" value="Genomic_DNA"/>
</dbReference>
<dbReference type="FunFam" id="3.30.160.60:FF:000318">
    <property type="entry name" value="Odd-skipped-related transciption factor 2"/>
    <property type="match status" value="1"/>
</dbReference>
<dbReference type="GO" id="GO:0008270">
    <property type="term" value="F:zinc ion binding"/>
    <property type="evidence" value="ECO:0007669"/>
    <property type="project" value="UniProtKB-KW"/>
</dbReference>
<dbReference type="FunFam" id="3.30.160.60:FF:000311">
    <property type="entry name" value="protein odd-skipped-related 2 isoform X1"/>
    <property type="match status" value="1"/>
</dbReference>
<gene>
    <name evidence="14" type="ORF">LSTR_LSTR009548</name>
</gene>
<accession>A0A482WT61</accession>
<dbReference type="FunFam" id="3.30.160.60:FF:000958">
    <property type="entry name" value="Odd skipped"/>
    <property type="match status" value="1"/>
</dbReference>
<dbReference type="PROSITE" id="PS00028">
    <property type="entry name" value="ZINC_FINGER_C2H2_1"/>
    <property type="match status" value="4"/>
</dbReference>
<evidence type="ECO:0000256" key="8">
    <source>
        <dbReference type="ARBA" id="ARBA00023015"/>
    </source>
</evidence>
<evidence type="ECO:0000256" key="7">
    <source>
        <dbReference type="ARBA" id="ARBA00022833"/>
    </source>
</evidence>
<dbReference type="GO" id="GO:0000977">
    <property type="term" value="F:RNA polymerase II transcription regulatory region sequence-specific DNA binding"/>
    <property type="evidence" value="ECO:0007669"/>
    <property type="project" value="TreeGrafter"/>
</dbReference>
<feature type="domain" description="C2H2-type" evidence="13">
    <location>
        <begin position="238"/>
        <end position="265"/>
    </location>
</feature>
<organism evidence="14 15">
    <name type="scientific">Laodelphax striatellus</name>
    <name type="common">Small brown planthopper</name>
    <name type="synonym">Delphax striatella</name>
    <dbReference type="NCBI Taxonomy" id="195883"/>
    <lineage>
        <taxon>Eukaryota</taxon>
        <taxon>Metazoa</taxon>
        <taxon>Ecdysozoa</taxon>
        <taxon>Arthropoda</taxon>
        <taxon>Hexapoda</taxon>
        <taxon>Insecta</taxon>
        <taxon>Pterygota</taxon>
        <taxon>Neoptera</taxon>
        <taxon>Paraneoptera</taxon>
        <taxon>Hemiptera</taxon>
        <taxon>Auchenorrhyncha</taxon>
        <taxon>Fulgoroidea</taxon>
        <taxon>Delphacidae</taxon>
        <taxon>Criomorphinae</taxon>
        <taxon>Laodelphax</taxon>
    </lineage>
</organism>
<dbReference type="Proteomes" id="UP000291343">
    <property type="component" value="Unassembled WGS sequence"/>
</dbReference>
<dbReference type="Pfam" id="PF00096">
    <property type="entry name" value="zf-C2H2"/>
    <property type="match status" value="4"/>
</dbReference>
<dbReference type="GO" id="GO:0005634">
    <property type="term" value="C:nucleus"/>
    <property type="evidence" value="ECO:0007669"/>
    <property type="project" value="UniProtKB-SubCell"/>
</dbReference>
<evidence type="ECO:0000256" key="11">
    <source>
        <dbReference type="PROSITE-ProRule" id="PRU00042"/>
    </source>
</evidence>
<protein>
    <recommendedName>
        <fullName evidence="13">C2H2-type domain-containing protein</fullName>
    </recommendedName>
</protein>
<feature type="domain" description="C2H2-type" evidence="13">
    <location>
        <begin position="294"/>
        <end position="321"/>
    </location>
</feature>
<evidence type="ECO:0000256" key="6">
    <source>
        <dbReference type="ARBA" id="ARBA00022788"/>
    </source>
</evidence>
<keyword evidence="2" id="KW-0217">Developmental protein</keyword>
<dbReference type="InterPro" id="IPR050717">
    <property type="entry name" value="C2H2-ZF_Transcription_Reg"/>
</dbReference>
<keyword evidence="5 11" id="KW-0863">Zinc-finger</keyword>
<evidence type="ECO:0000256" key="2">
    <source>
        <dbReference type="ARBA" id="ARBA00022473"/>
    </source>
</evidence>
<keyword evidence="10" id="KW-0539">Nucleus</keyword>
<dbReference type="PANTHER" id="PTHR14196">
    <property type="entry name" value="ODD-SKIPPED - RELATED"/>
    <property type="match status" value="1"/>
</dbReference>
<dbReference type="OrthoDB" id="9451254at2759"/>
<feature type="region of interest" description="Disordered" evidence="12">
    <location>
        <begin position="26"/>
        <end position="105"/>
    </location>
</feature>
<dbReference type="Gene3D" id="3.30.160.60">
    <property type="entry name" value="Classic Zinc Finger"/>
    <property type="match status" value="4"/>
</dbReference>
<evidence type="ECO:0000313" key="14">
    <source>
        <dbReference type="EMBL" id="RZF36452.1"/>
    </source>
</evidence>
<dbReference type="GO" id="GO:0048619">
    <property type="term" value="P:embryonic hindgut morphogenesis"/>
    <property type="evidence" value="ECO:0007669"/>
    <property type="project" value="TreeGrafter"/>
</dbReference>
<evidence type="ECO:0000256" key="5">
    <source>
        <dbReference type="ARBA" id="ARBA00022771"/>
    </source>
</evidence>
<evidence type="ECO:0000313" key="15">
    <source>
        <dbReference type="Proteomes" id="UP000291343"/>
    </source>
</evidence>
<sequence>MSTYANAHLHTSLAAAATSATATTAYMEPQEMALQPPQLNTLPPGSPKDQDSASPLLTPPHTPTDLLNAKSPADLDGKFSSSISDNDEDHELEEDEDEELIVDSDCPSDHEMNTSASSHHERFAAGAPMASPPQSWCYNKDSAFSPCQPMGYQPQKYHQPQPQQHPAQMIPQNLPVNYPAFLFSSWLRTLYHDPRRGVPLSLPFAAPTVPGMPRRLPGPGRAPGLPGRAPSSRPKKQFICKFCNRQFTKSYNLLIHERTHTDERPYSCDICGKAFRRQDHLRDHRYIHSKEKPFKCQECGKGFCQSRTLAVHKALHQEEAPHKCPICTRKFNQQTNLKTHMLTHNPIMPTYMGHEHSQGQAQRMPSIHTTKPYQNVARVSQNHPVLDLSSNNANVHNKLTHHQKPSSPTNSPRMGFTIDDILHRR</sequence>
<dbReference type="GO" id="GO:0000981">
    <property type="term" value="F:DNA-binding transcription factor activity, RNA polymerase II-specific"/>
    <property type="evidence" value="ECO:0007669"/>
    <property type="project" value="TreeGrafter"/>
</dbReference>
<evidence type="ECO:0000256" key="10">
    <source>
        <dbReference type="ARBA" id="ARBA00023242"/>
    </source>
</evidence>
<dbReference type="InterPro" id="IPR036236">
    <property type="entry name" value="Znf_C2H2_sf"/>
</dbReference>
<keyword evidence="6" id="KW-0562">Pair-rule protein</keyword>
<dbReference type="FunFam" id="3.30.160.60:FF:000254">
    <property type="entry name" value="Odd-skipped related transciption factor 1"/>
    <property type="match status" value="1"/>
</dbReference>
<name>A0A482WT61_LAOST</name>
<feature type="domain" description="C2H2-type" evidence="13">
    <location>
        <begin position="266"/>
        <end position="293"/>
    </location>
</feature>
<dbReference type="PANTHER" id="PTHR14196:SF13">
    <property type="entry name" value="PROTEIN ODD-SKIPPED"/>
    <property type="match status" value="1"/>
</dbReference>
<proteinExistence type="predicted"/>
<keyword evidence="9" id="KW-0804">Transcription</keyword>